<dbReference type="SMART" id="SM00028">
    <property type="entry name" value="TPR"/>
    <property type="match status" value="6"/>
</dbReference>
<dbReference type="KEGG" id="bex:A11Q_2191"/>
<dbReference type="PROSITE" id="PS50005">
    <property type="entry name" value="TPR"/>
    <property type="match status" value="2"/>
</dbReference>
<gene>
    <name evidence="3" type="ORF">A11Q_2191</name>
</gene>
<protein>
    <submittedName>
        <fullName evidence="3">Uncharacterized protein</fullName>
    </submittedName>
</protein>
<sequence>MKAKIVFLILLGSYLAGCSSLQTVAVKPVATRSTDFSTDDLSRSEYYRQLAVSYGQEGNTAQSIENYRLALLHNPRSLEARIGLADEYRNSSRTHLALVEYNQVLEQKPDSLLALSRLGELYVETRVYSKAREVYAHILNLQPQYDPAKWALVEIYKFENNYQGALDELEDIELTQENRAQVFFEQAQLFQQLKNQDKFDEFIQKAYSANPRDRQITQAYANWSASQYRYIRATEALSRYAETQDYDREISWQIADRAYQAGLYDRALVEYNKIKNQGDEEPLKLDLRIAGTYFVKGDQKNAEKNYREILNYTESSEAQYHLAQILLEQKNRRSAFKLFEKVPYSSEYFGDARSALAFEELRKDNSEKALAIMAQAYELRPDQESIARTYSELLVKEQKYVTAAKVAETGLKEFPYNEELRLNAAYSYYKLGQFDNFNQQIRTVEKLNPESAGMYALLAELWYQDGKKIEDTTYLLTKALEYKSQNKNLKPMLAWLLLQQNHTDKAVALMEDVYDQNPQDAFYARALAKVYAAANIQDKAQQFFRVAAALDWNTKAQGKSVGQRIEFAPLYGSTPSRMPAQTQPEGAKQK</sequence>
<dbReference type="PATRIC" id="fig|1184267.3.peg.2218"/>
<name>M4VAH3_9BACT</name>
<dbReference type="PANTHER" id="PTHR12558:SF13">
    <property type="entry name" value="CELL DIVISION CYCLE PROTEIN 27 HOMOLOG"/>
    <property type="match status" value="1"/>
</dbReference>
<evidence type="ECO:0000256" key="2">
    <source>
        <dbReference type="SAM" id="SignalP"/>
    </source>
</evidence>
<dbReference type="OrthoDB" id="220004at2"/>
<evidence type="ECO:0000313" key="3">
    <source>
        <dbReference type="EMBL" id="AGH96407.1"/>
    </source>
</evidence>
<reference evidence="3 4" key="1">
    <citation type="journal article" date="2013" name="ISME J.">
        <title>By their genes ye shall know them: genomic signatures of predatory bacteria.</title>
        <authorList>
            <person name="Pasternak Z."/>
            <person name="Pietrokovski S."/>
            <person name="Rotem O."/>
            <person name="Gophna U."/>
            <person name="Lurie-Weinberger M.N."/>
            <person name="Jurkevitch E."/>
        </authorList>
    </citation>
    <scope>NUCLEOTIDE SEQUENCE [LARGE SCALE GENOMIC DNA]</scope>
    <source>
        <strain evidence="3 4">JSS</strain>
    </source>
</reference>
<dbReference type="Proteomes" id="UP000012040">
    <property type="component" value="Chromosome"/>
</dbReference>
<dbReference type="Gene3D" id="1.25.40.10">
    <property type="entry name" value="Tetratricopeptide repeat domain"/>
    <property type="match status" value="3"/>
</dbReference>
<dbReference type="GO" id="GO:0051301">
    <property type="term" value="P:cell division"/>
    <property type="evidence" value="ECO:0007669"/>
    <property type="project" value="TreeGrafter"/>
</dbReference>
<evidence type="ECO:0000256" key="1">
    <source>
        <dbReference type="PROSITE-ProRule" id="PRU00339"/>
    </source>
</evidence>
<keyword evidence="2" id="KW-0732">Signal</keyword>
<dbReference type="Pfam" id="PF14559">
    <property type="entry name" value="TPR_19"/>
    <property type="match status" value="2"/>
</dbReference>
<keyword evidence="1" id="KW-0802">TPR repeat</keyword>
<dbReference type="AlphaFoldDB" id="M4VAH3"/>
<organism evidence="3 4">
    <name type="scientific">Pseudobdellovibrio exovorus JSS</name>
    <dbReference type="NCBI Taxonomy" id="1184267"/>
    <lineage>
        <taxon>Bacteria</taxon>
        <taxon>Pseudomonadati</taxon>
        <taxon>Bdellovibrionota</taxon>
        <taxon>Bdellovibrionia</taxon>
        <taxon>Bdellovibrionales</taxon>
        <taxon>Pseudobdellovibrionaceae</taxon>
        <taxon>Pseudobdellovibrio</taxon>
    </lineage>
</organism>
<dbReference type="eggNOG" id="COG0457">
    <property type="taxonomic scope" value="Bacteria"/>
</dbReference>
<dbReference type="SUPFAM" id="SSF48452">
    <property type="entry name" value="TPR-like"/>
    <property type="match status" value="2"/>
</dbReference>
<feature type="repeat" description="TPR" evidence="1">
    <location>
        <begin position="112"/>
        <end position="145"/>
    </location>
</feature>
<feature type="repeat" description="TPR" evidence="1">
    <location>
        <begin position="44"/>
        <end position="77"/>
    </location>
</feature>
<dbReference type="STRING" id="1184267.A11Q_2191"/>
<dbReference type="SUPFAM" id="SSF81901">
    <property type="entry name" value="HCP-like"/>
    <property type="match status" value="1"/>
</dbReference>
<dbReference type="InterPro" id="IPR019734">
    <property type="entry name" value="TPR_rpt"/>
</dbReference>
<dbReference type="Pfam" id="PF13181">
    <property type="entry name" value="TPR_8"/>
    <property type="match status" value="1"/>
</dbReference>
<dbReference type="InterPro" id="IPR011990">
    <property type="entry name" value="TPR-like_helical_dom_sf"/>
</dbReference>
<dbReference type="EMBL" id="CP003537">
    <property type="protein sequence ID" value="AGH96407.1"/>
    <property type="molecule type" value="Genomic_DNA"/>
</dbReference>
<accession>M4VAH3</accession>
<keyword evidence="4" id="KW-1185">Reference proteome</keyword>
<dbReference type="RefSeq" id="WP_015470897.1">
    <property type="nucleotide sequence ID" value="NC_020813.1"/>
</dbReference>
<feature type="signal peptide" evidence="2">
    <location>
        <begin position="1"/>
        <end position="18"/>
    </location>
</feature>
<feature type="chain" id="PRO_5004060534" evidence="2">
    <location>
        <begin position="19"/>
        <end position="590"/>
    </location>
</feature>
<evidence type="ECO:0000313" key="4">
    <source>
        <dbReference type="Proteomes" id="UP000012040"/>
    </source>
</evidence>
<dbReference type="HOGENOM" id="CLU_462081_0_0_7"/>
<proteinExistence type="predicted"/>
<dbReference type="PANTHER" id="PTHR12558">
    <property type="entry name" value="CELL DIVISION CYCLE 16,23,27"/>
    <property type="match status" value="1"/>
</dbReference>